<dbReference type="AlphaFoldDB" id="A0A3P7J5V0"/>
<proteinExistence type="predicted"/>
<dbReference type="Proteomes" id="UP000270094">
    <property type="component" value="Unassembled WGS sequence"/>
</dbReference>
<protein>
    <recommendedName>
        <fullName evidence="3">DUF19 domain-containing protein</fullName>
    </recommendedName>
</protein>
<gene>
    <name evidence="1" type="ORF">SVUK_LOCUS13564</name>
</gene>
<dbReference type="PANTHER" id="PTHR35014:SF1">
    <property type="entry name" value="INFECTION RESPONSE PROTEIN"/>
    <property type="match status" value="1"/>
</dbReference>
<evidence type="ECO:0000313" key="1">
    <source>
        <dbReference type="EMBL" id="VDM78566.1"/>
    </source>
</evidence>
<accession>A0A3P7J5V0</accession>
<evidence type="ECO:0000313" key="2">
    <source>
        <dbReference type="Proteomes" id="UP000270094"/>
    </source>
</evidence>
<dbReference type="EMBL" id="UYYB01102336">
    <property type="protein sequence ID" value="VDM78566.1"/>
    <property type="molecule type" value="Genomic_DNA"/>
</dbReference>
<organism evidence="1 2">
    <name type="scientific">Strongylus vulgaris</name>
    <name type="common">Blood worm</name>
    <dbReference type="NCBI Taxonomy" id="40348"/>
    <lineage>
        <taxon>Eukaryota</taxon>
        <taxon>Metazoa</taxon>
        <taxon>Ecdysozoa</taxon>
        <taxon>Nematoda</taxon>
        <taxon>Chromadorea</taxon>
        <taxon>Rhabditida</taxon>
        <taxon>Rhabditina</taxon>
        <taxon>Rhabditomorpha</taxon>
        <taxon>Strongyloidea</taxon>
        <taxon>Strongylidae</taxon>
        <taxon>Strongylus</taxon>
    </lineage>
</organism>
<dbReference type="OrthoDB" id="5804005at2759"/>
<keyword evidence="2" id="KW-1185">Reference proteome</keyword>
<evidence type="ECO:0008006" key="3">
    <source>
        <dbReference type="Google" id="ProtNLM"/>
    </source>
</evidence>
<dbReference type="PANTHER" id="PTHR35014">
    <property type="entry name" value="INFECTION RESPONSE PROTEIN-RELATED"/>
    <property type="match status" value="1"/>
</dbReference>
<name>A0A3P7J5V0_STRVU</name>
<sequence length="155" mass="17097">MVCLRLVSYDCISIPIFERFTQWYGKVNEEAVAYVQNHAFFEYACGPGKALFLADHDCLSRAFTVQPLTQRINTCLPDSPDMCSRAISAVECVKESLTEQCSVDAGSAACGAATNIAQRAQEVSPLCIQEMNIRCSSCSKFIWIVTMLAICGLIY</sequence>
<reference evidence="1 2" key="1">
    <citation type="submission" date="2018-11" db="EMBL/GenBank/DDBJ databases">
        <authorList>
            <consortium name="Pathogen Informatics"/>
        </authorList>
    </citation>
    <scope>NUCLEOTIDE SEQUENCE [LARGE SCALE GENOMIC DNA]</scope>
</reference>